<dbReference type="GO" id="GO:0006457">
    <property type="term" value="P:protein folding"/>
    <property type="evidence" value="ECO:0007669"/>
    <property type="project" value="InterPro"/>
</dbReference>
<dbReference type="CDD" id="cd10747">
    <property type="entry name" value="DnaJ_C"/>
    <property type="match status" value="1"/>
</dbReference>
<dbReference type="GO" id="GO:0005829">
    <property type="term" value="C:cytosol"/>
    <property type="evidence" value="ECO:0007669"/>
    <property type="project" value="TreeGrafter"/>
</dbReference>
<dbReference type="InterPro" id="IPR002939">
    <property type="entry name" value="DnaJ_C"/>
</dbReference>
<dbReference type="Gene3D" id="2.60.260.20">
    <property type="entry name" value="Urease metallochaperone UreE, N-terminal domain"/>
    <property type="match status" value="2"/>
</dbReference>
<dbReference type="FunFam" id="2.60.260.20:FF:000006">
    <property type="entry name" value="DnaJ subfamily B member 13"/>
    <property type="match status" value="1"/>
</dbReference>
<feature type="compositionally biased region" description="Polar residues" evidence="2">
    <location>
        <begin position="120"/>
        <end position="132"/>
    </location>
</feature>
<dbReference type="FunFam" id="2.60.260.20:FF:000002">
    <property type="entry name" value="Dnaj homolog subfamily b member"/>
    <property type="match status" value="1"/>
</dbReference>
<name>A0A2G9G3I8_9LAMI</name>
<dbReference type="GO" id="GO:0051082">
    <property type="term" value="F:unfolded protein binding"/>
    <property type="evidence" value="ECO:0007669"/>
    <property type="project" value="InterPro"/>
</dbReference>
<dbReference type="EMBL" id="NKXS01007313">
    <property type="protein sequence ID" value="PIM99873.1"/>
    <property type="molecule type" value="Genomic_DNA"/>
</dbReference>
<dbReference type="PANTHER" id="PTHR24078">
    <property type="entry name" value="DNAJ HOMOLOG SUBFAMILY C MEMBER"/>
    <property type="match status" value="1"/>
</dbReference>
<keyword evidence="5" id="KW-1185">Reference proteome</keyword>
<dbReference type="PANTHER" id="PTHR24078:SF522">
    <property type="entry name" value="DNAJ CHAPERONE C-TERMINAL DOMAIN-CONTAINING PROTEIN"/>
    <property type="match status" value="1"/>
</dbReference>
<evidence type="ECO:0000259" key="3">
    <source>
        <dbReference type="Pfam" id="PF01556"/>
    </source>
</evidence>
<dbReference type="SUPFAM" id="SSF49493">
    <property type="entry name" value="HSP40/DnaJ peptide-binding domain"/>
    <property type="match status" value="2"/>
</dbReference>
<protein>
    <recommendedName>
        <fullName evidence="3">Chaperone DnaJ C-terminal domain-containing protein</fullName>
    </recommendedName>
</protein>
<evidence type="ECO:0000313" key="4">
    <source>
        <dbReference type="EMBL" id="PIM99873.1"/>
    </source>
</evidence>
<comment type="caution">
    <text evidence="4">The sequence shown here is derived from an EMBL/GenBank/DDBJ whole genome shotgun (WGS) entry which is preliminary data.</text>
</comment>
<dbReference type="OrthoDB" id="550424at2759"/>
<feature type="compositionally biased region" description="Basic and acidic residues" evidence="2">
    <location>
        <begin position="72"/>
        <end position="89"/>
    </location>
</feature>
<organism evidence="4 5">
    <name type="scientific">Handroanthus impetiginosus</name>
    <dbReference type="NCBI Taxonomy" id="429701"/>
    <lineage>
        <taxon>Eukaryota</taxon>
        <taxon>Viridiplantae</taxon>
        <taxon>Streptophyta</taxon>
        <taxon>Embryophyta</taxon>
        <taxon>Tracheophyta</taxon>
        <taxon>Spermatophyta</taxon>
        <taxon>Magnoliopsida</taxon>
        <taxon>eudicotyledons</taxon>
        <taxon>Gunneridae</taxon>
        <taxon>Pentapetalae</taxon>
        <taxon>asterids</taxon>
        <taxon>lamiids</taxon>
        <taxon>Lamiales</taxon>
        <taxon>Bignoniaceae</taxon>
        <taxon>Crescentiina</taxon>
        <taxon>Tabebuia alliance</taxon>
        <taxon>Handroanthus</taxon>
    </lineage>
</organism>
<dbReference type="GO" id="GO:0051087">
    <property type="term" value="F:protein-folding chaperone binding"/>
    <property type="evidence" value="ECO:0007669"/>
    <property type="project" value="TreeGrafter"/>
</dbReference>
<feature type="compositionally biased region" description="Polar residues" evidence="2">
    <location>
        <begin position="142"/>
        <end position="153"/>
    </location>
</feature>
<feature type="domain" description="Chaperone DnaJ C-terminal" evidence="3">
    <location>
        <begin position="188"/>
        <end position="345"/>
    </location>
</feature>
<dbReference type="AlphaFoldDB" id="A0A2G9G3I8"/>
<feature type="compositionally biased region" description="Polar residues" evidence="2">
    <location>
        <begin position="91"/>
        <end position="112"/>
    </location>
</feature>
<dbReference type="Pfam" id="PF01556">
    <property type="entry name" value="DnaJ_C"/>
    <property type="match status" value="1"/>
</dbReference>
<gene>
    <name evidence="4" type="ORF">CDL12_27629</name>
</gene>
<sequence>MGENSRTNSQNLFHILGFGTICRACKAFLSKCYPEKHSLFRKKKANKTNHISIDQEDNTTKKSIKQGSNKDNMQEKLESRQRISCEDYITRSPQWSPRVSASTSPSRLSRTASYGGPSPFSRSATSRRNQNPVAPAKATLLRTMSQRTSSDAYSSAFPRSFSRSTSKTGSTPILYSNSNGLMKPPAMEKQLDCTLDELCFGCIKKIKIARDAVTDNGQIVEQDEVLTIKVKPGWRKGTKITFEGVGNEIRGTYPADVVFVVAEKKHPFFTRQDDDLELRLEIPLVEALTGCNLSVPLLGEQTMNLTIDDMVHPGYQKIIAGQGMPKQNEPKTRGNLVITFSVKFPEKLTEEQRSDAANILQHAY</sequence>
<dbReference type="Proteomes" id="UP000231279">
    <property type="component" value="Unassembled WGS sequence"/>
</dbReference>
<accession>A0A2G9G3I8</accession>
<evidence type="ECO:0000256" key="2">
    <source>
        <dbReference type="SAM" id="MobiDB-lite"/>
    </source>
</evidence>
<reference evidence="5" key="1">
    <citation type="journal article" date="2018" name="Gigascience">
        <title>Genome assembly of the Pink Ipe (Handroanthus impetiginosus, Bignoniaceae), a highly valued, ecologically keystone Neotropical timber forest tree.</title>
        <authorList>
            <person name="Silva-Junior O.B."/>
            <person name="Grattapaglia D."/>
            <person name="Novaes E."/>
            <person name="Collevatti R.G."/>
        </authorList>
    </citation>
    <scope>NUCLEOTIDE SEQUENCE [LARGE SCALE GENOMIC DNA]</scope>
    <source>
        <strain evidence="5">cv. UFG-1</strain>
    </source>
</reference>
<feature type="compositionally biased region" description="Polar residues" evidence="2">
    <location>
        <begin position="161"/>
        <end position="176"/>
    </location>
</feature>
<dbReference type="STRING" id="429701.A0A2G9G3I8"/>
<evidence type="ECO:0000313" key="5">
    <source>
        <dbReference type="Proteomes" id="UP000231279"/>
    </source>
</evidence>
<keyword evidence="1" id="KW-0143">Chaperone</keyword>
<proteinExistence type="predicted"/>
<evidence type="ECO:0000256" key="1">
    <source>
        <dbReference type="ARBA" id="ARBA00023186"/>
    </source>
</evidence>
<feature type="region of interest" description="Disordered" evidence="2">
    <location>
        <begin position="50"/>
        <end position="176"/>
    </location>
</feature>
<dbReference type="InterPro" id="IPR051339">
    <property type="entry name" value="DnaJ_subfamily_B"/>
</dbReference>
<dbReference type="InterPro" id="IPR008971">
    <property type="entry name" value="HSP40/DnaJ_pept-bd"/>
</dbReference>